<proteinExistence type="predicted"/>
<keyword evidence="2" id="KW-0812">Transmembrane</keyword>
<evidence type="ECO:0000256" key="3">
    <source>
        <dbReference type="SAM" id="SignalP"/>
    </source>
</evidence>
<name>A0A7D5UXQ0_9HYPO</name>
<sequence>MRPWPNLVAALALPLFPWCCHGAWLQGAWVRDAWVRKYPCGPLRPDFPAPDTPFWIDSLRGRLDTLDGSTQLSLSILGVHNTSTFSCLDLDVARFEEALGLEVLGYPVGRVGRFGLTCPLPIDDALTPFDGYRFSSFDMVYLLNHTHQLQSLVAEFRVHHVESGREMDCAVAKITPRMGNPASAALAYLPAGVMALVGVASWQTHLGELATNPLFEYGSAMAGRSLVWETVVDVADYLRHLQFVFLSASLSIDYPGFYQPVVSKIAWSSLLFWKGPINHGFTHQSVQEGMYINNASYGLDYMAQVLGFPRVPDSMLNAFINLLLVASVLFFILAVLYLLTSRQGQGTPWPELLQMAGGMTVGAVLSLFSFPLVTYMSDEMIFVGYLPNYRIALAVLTLLILVCANYIISHRFGNRRRLKTTSHAESSRDCPIVFDSSRLWAYVSHNLPQSIPLLQAIAIGALQDFGTAQLLVLTGSETVFLLHAILQRSAKCKFLCSKTVWCSVVRLATISSLSIAVISAASEATKQWVGYAMLCLHGILIVLGFSCHAIWQLYRANKKGDHLSQEAYLLGSHSSHSNEQTLNLDDLGSHFVCVNRQLQRPETPDIPDERLRSLRNYPRPVLKTSPAPLEDTEGQPTLPSAAADADLQLDFSPFYRKPRSRNATPLSHLDSSSQSSRSTAPSPTPTSESDPESGASSQPGRKSHETLDALLEASLPPDVDYSVRESDRFYGRPVSGSANPAVTPGAAGCPSSRPVHDDWRHMIPEVFKPQKKEKGFQVARPPRPPQ</sequence>
<dbReference type="GO" id="GO:0055085">
    <property type="term" value="P:transmembrane transport"/>
    <property type="evidence" value="ECO:0007669"/>
    <property type="project" value="TreeGrafter"/>
</dbReference>
<keyword evidence="2" id="KW-1133">Transmembrane helix</keyword>
<protein>
    <recommendedName>
        <fullName evidence="6">Integral membrane protein</fullName>
    </recommendedName>
</protein>
<evidence type="ECO:0000256" key="2">
    <source>
        <dbReference type="SAM" id="Phobius"/>
    </source>
</evidence>
<feature type="transmembrane region" description="Helical" evidence="2">
    <location>
        <begin position="352"/>
        <end position="377"/>
    </location>
</feature>
<dbReference type="Proteomes" id="UP000510686">
    <property type="component" value="Chromosome 3"/>
</dbReference>
<dbReference type="AlphaFoldDB" id="A0A7D5UXQ0"/>
<feature type="transmembrane region" description="Helical" evidence="2">
    <location>
        <begin position="528"/>
        <end position="551"/>
    </location>
</feature>
<feature type="compositionally biased region" description="Low complexity" evidence="1">
    <location>
        <begin position="664"/>
        <end position="688"/>
    </location>
</feature>
<dbReference type="EMBL" id="CP058934">
    <property type="protein sequence ID" value="QLI69390.1"/>
    <property type="molecule type" value="Genomic_DNA"/>
</dbReference>
<dbReference type="GeneID" id="26244521"/>
<dbReference type="OrthoDB" id="269822at2759"/>
<feature type="compositionally biased region" description="Basic and acidic residues" evidence="1">
    <location>
        <begin position="721"/>
        <end position="730"/>
    </location>
</feature>
<feature type="signal peptide" evidence="3">
    <location>
        <begin position="1"/>
        <end position="22"/>
    </location>
</feature>
<evidence type="ECO:0000313" key="4">
    <source>
        <dbReference type="EMBL" id="QLI69390.1"/>
    </source>
</evidence>
<dbReference type="InterPro" id="IPR040241">
    <property type="entry name" value="TRP_Flc/Pkd2-like"/>
</dbReference>
<dbReference type="RefSeq" id="XP_065986793.1">
    <property type="nucleotide sequence ID" value="XM_066130756.1"/>
</dbReference>
<feature type="transmembrane region" description="Helical" evidence="2">
    <location>
        <begin position="500"/>
        <end position="522"/>
    </location>
</feature>
<gene>
    <name evidence="4" type="ORF">G6M90_00g063100</name>
</gene>
<feature type="region of interest" description="Disordered" evidence="1">
    <location>
        <begin position="602"/>
        <end position="757"/>
    </location>
</feature>
<evidence type="ECO:0000256" key="1">
    <source>
        <dbReference type="SAM" id="MobiDB-lite"/>
    </source>
</evidence>
<keyword evidence="5" id="KW-1185">Reference proteome</keyword>
<accession>A0A7D5UXQ0</accession>
<organism evidence="4 5">
    <name type="scientific">Metarhizium brunneum</name>
    <dbReference type="NCBI Taxonomy" id="500148"/>
    <lineage>
        <taxon>Eukaryota</taxon>
        <taxon>Fungi</taxon>
        <taxon>Dikarya</taxon>
        <taxon>Ascomycota</taxon>
        <taxon>Pezizomycotina</taxon>
        <taxon>Sordariomycetes</taxon>
        <taxon>Hypocreomycetidae</taxon>
        <taxon>Hypocreales</taxon>
        <taxon>Clavicipitaceae</taxon>
        <taxon>Metarhizium</taxon>
    </lineage>
</organism>
<keyword evidence="2" id="KW-0472">Membrane</keyword>
<evidence type="ECO:0000313" key="5">
    <source>
        <dbReference type="Proteomes" id="UP000510686"/>
    </source>
</evidence>
<dbReference type="KEGG" id="mbrn:26244521"/>
<feature type="transmembrane region" description="Helical" evidence="2">
    <location>
        <begin position="318"/>
        <end position="340"/>
    </location>
</feature>
<feature type="chain" id="PRO_5028904517" description="Integral membrane protein" evidence="3">
    <location>
        <begin position="23"/>
        <end position="786"/>
    </location>
</feature>
<evidence type="ECO:0008006" key="6">
    <source>
        <dbReference type="Google" id="ProtNLM"/>
    </source>
</evidence>
<reference evidence="4 5" key="1">
    <citation type="submission" date="2020-07" db="EMBL/GenBank/DDBJ databases">
        <title>Telomere length de novo assembly of all 7 chromosomes of the fungus, Metarhizium brunneum, using a novel assembly pipeline.</title>
        <authorList>
            <person name="Saud z."/>
            <person name="Kortsinoglou A."/>
            <person name="Kouvelis V.N."/>
            <person name="Butt T.M."/>
        </authorList>
    </citation>
    <scope>NUCLEOTIDE SEQUENCE [LARGE SCALE GENOMIC DNA]</scope>
    <source>
        <strain evidence="4 5">4556</strain>
    </source>
</reference>
<dbReference type="PANTHER" id="PTHR31145">
    <property type="entry name" value="INTEGRAL MEMBRANE PROTEIN (AFU_ORTHOLOGUE AFUA_7G01610)"/>
    <property type="match status" value="1"/>
</dbReference>
<dbReference type="PANTHER" id="PTHR31145:SF8">
    <property type="entry name" value="INTEGRAL MEMBRANE PROTEIN (AFU_ORTHOLOGUE AFUA_2G17475)"/>
    <property type="match status" value="1"/>
</dbReference>
<dbReference type="GO" id="GO:0016020">
    <property type="term" value="C:membrane"/>
    <property type="evidence" value="ECO:0007669"/>
    <property type="project" value="TreeGrafter"/>
</dbReference>
<keyword evidence="3" id="KW-0732">Signal</keyword>
<feature type="transmembrane region" description="Helical" evidence="2">
    <location>
        <begin position="389"/>
        <end position="408"/>
    </location>
</feature>